<evidence type="ECO:0000259" key="2">
    <source>
        <dbReference type="Pfam" id="PF13472"/>
    </source>
</evidence>
<proteinExistence type="predicted"/>
<evidence type="ECO:0000313" key="3">
    <source>
        <dbReference type="EMBL" id="GAA4800438.1"/>
    </source>
</evidence>
<dbReference type="Proteomes" id="UP001501265">
    <property type="component" value="Unassembled WGS sequence"/>
</dbReference>
<protein>
    <submittedName>
        <fullName evidence="3">SGNH/GDSL hydrolase family protein</fullName>
    </submittedName>
</protein>
<dbReference type="InterPro" id="IPR036514">
    <property type="entry name" value="SGNH_hydro_sf"/>
</dbReference>
<dbReference type="SUPFAM" id="SSF52266">
    <property type="entry name" value="SGNH hydrolase"/>
    <property type="match status" value="1"/>
</dbReference>
<feature type="chain" id="PRO_5046848093" evidence="1">
    <location>
        <begin position="30"/>
        <end position="294"/>
    </location>
</feature>
<feature type="domain" description="SGNH hydrolase-type esterase" evidence="2">
    <location>
        <begin position="43"/>
        <end position="281"/>
    </location>
</feature>
<reference evidence="4" key="1">
    <citation type="journal article" date="2019" name="Int. J. Syst. Evol. Microbiol.">
        <title>The Global Catalogue of Microorganisms (GCM) 10K type strain sequencing project: providing services to taxonomists for standard genome sequencing and annotation.</title>
        <authorList>
            <consortium name="The Broad Institute Genomics Platform"/>
            <consortium name="The Broad Institute Genome Sequencing Center for Infectious Disease"/>
            <person name="Wu L."/>
            <person name="Ma J."/>
        </authorList>
    </citation>
    <scope>NUCLEOTIDE SEQUENCE [LARGE SCALE GENOMIC DNA]</scope>
    <source>
        <strain evidence="4">JCM 18081</strain>
    </source>
</reference>
<keyword evidence="1" id="KW-0732">Signal</keyword>
<evidence type="ECO:0000256" key="1">
    <source>
        <dbReference type="SAM" id="SignalP"/>
    </source>
</evidence>
<dbReference type="GO" id="GO:0016787">
    <property type="term" value="F:hydrolase activity"/>
    <property type="evidence" value="ECO:0007669"/>
    <property type="project" value="UniProtKB-KW"/>
</dbReference>
<gene>
    <name evidence="3" type="ORF">GCM10023220_31130</name>
</gene>
<evidence type="ECO:0000313" key="4">
    <source>
        <dbReference type="Proteomes" id="UP001501265"/>
    </source>
</evidence>
<dbReference type="PANTHER" id="PTHR37981">
    <property type="entry name" value="LIPASE 2"/>
    <property type="match status" value="1"/>
</dbReference>
<keyword evidence="3" id="KW-0378">Hydrolase</keyword>
<dbReference type="InterPro" id="IPR037460">
    <property type="entry name" value="SEST-like"/>
</dbReference>
<keyword evidence="4" id="KW-1185">Reference proteome</keyword>
<name>A0ABP9BYL6_9ACTN</name>
<feature type="signal peptide" evidence="1">
    <location>
        <begin position="1"/>
        <end position="29"/>
    </location>
</feature>
<dbReference type="PANTHER" id="PTHR37981:SF1">
    <property type="entry name" value="SGNH HYDROLASE-TYPE ESTERASE DOMAIN-CONTAINING PROTEIN"/>
    <property type="match status" value="1"/>
</dbReference>
<dbReference type="Gene3D" id="3.40.50.1110">
    <property type="entry name" value="SGNH hydrolase"/>
    <property type="match status" value="1"/>
</dbReference>
<organism evidence="3 4">
    <name type="scientific">Streptomyces ziwulingensis</name>
    <dbReference type="NCBI Taxonomy" id="1045501"/>
    <lineage>
        <taxon>Bacteria</taxon>
        <taxon>Bacillati</taxon>
        <taxon>Actinomycetota</taxon>
        <taxon>Actinomycetes</taxon>
        <taxon>Kitasatosporales</taxon>
        <taxon>Streptomycetaceae</taxon>
        <taxon>Streptomyces</taxon>
    </lineage>
</organism>
<comment type="caution">
    <text evidence="3">The sequence shown here is derived from an EMBL/GenBank/DDBJ whole genome shotgun (WGS) entry which is preliminary data.</text>
</comment>
<dbReference type="Pfam" id="PF13472">
    <property type="entry name" value="Lipase_GDSL_2"/>
    <property type="match status" value="1"/>
</dbReference>
<dbReference type="RefSeq" id="WP_345620192.1">
    <property type="nucleotide sequence ID" value="NZ_BAABIG010000025.1"/>
</dbReference>
<accession>A0ABP9BYL6</accession>
<dbReference type="CDD" id="cd01823">
    <property type="entry name" value="SEST_like"/>
    <property type="match status" value="1"/>
</dbReference>
<dbReference type="InterPro" id="IPR013830">
    <property type="entry name" value="SGNH_hydro"/>
</dbReference>
<sequence>MAKPPRHVRSATAVAGALALVLTGVTASAATTAHAAPALDYVALGDSYSAGSGVLPVDLTNLLCLRSTANYPHVIASRTGARLKDVTCGAAQTKDFSESQYPGVGPQSDAVSAGTDLVTLTIGGNDNNTFIGALLACGSAGLLSGGKGSPCKDANGTSFDDQIEANTYPALKKVLGDLRAKAPGAEVAALGYPWITPPTADPSCFARLPVATGDVPYLRAIQAHLNAVVERAAEETGAVYVDFSQVSEGHDACKADGTRWIEPLLFGRGVVPVHPNAFGERRMAEHTMDVLGIG</sequence>
<dbReference type="EMBL" id="BAABIG010000025">
    <property type="protein sequence ID" value="GAA4800438.1"/>
    <property type="molecule type" value="Genomic_DNA"/>
</dbReference>